<dbReference type="InterPro" id="IPR030855">
    <property type="entry name" value="Bifunct_BirA"/>
</dbReference>
<dbReference type="GO" id="GO:0006355">
    <property type="term" value="P:regulation of DNA-templated transcription"/>
    <property type="evidence" value="ECO:0007669"/>
    <property type="project" value="UniProtKB-UniRule"/>
</dbReference>
<feature type="domain" description="BPL/LPL catalytic" evidence="6">
    <location>
        <begin position="66"/>
        <end position="255"/>
    </location>
</feature>
<dbReference type="OrthoDB" id="9807064at2"/>
<dbReference type="GO" id="GO:0009249">
    <property type="term" value="P:protein lipoylation"/>
    <property type="evidence" value="ECO:0007669"/>
    <property type="project" value="UniProtKB-ARBA"/>
</dbReference>
<dbReference type="CDD" id="cd16442">
    <property type="entry name" value="BPL"/>
    <property type="match status" value="1"/>
</dbReference>
<accession>A0A1M7HGW6</accession>
<dbReference type="Proteomes" id="UP000184038">
    <property type="component" value="Unassembled WGS sequence"/>
</dbReference>
<keyword evidence="1 5" id="KW-0436">Ligase</keyword>
<keyword evidence="5" id="KW-0805">Transcription regulation</keyword>
<keyword evidence="5" id="KW-0238">DNA-binding</keyword>
<comment type="caution">
    <text evidence="5">Lacks conserved residue(s) required for the propagation of feature annotation.</text>
</comment>
<feature type="binding site" evidence="5">
    <location>
        <position position="113"/>
    </location>
    <ligand>
        <name>biotin</name>
        <dbReference type="ChEBI" id="CHEBI:57586"/>
    </ligand>
</feature>
<dbReference type="HAMAP" id="MF_00978">
    <property type="entry name" value="Bifunct_BirA"/>
    <property type="match status" value="1"/>
</dbReference>
<comment type="function">
    <text evidence="5">Acts both as a biotin--[acetyl-CoA-carboxylase] ligase and a repressor.</text>
</comment>
<evidence type="ECO:0000256" key="3">
    <source>
        <dbReference type="ARBA" id="ARBA00022840"/>
    </source>
</evidence>
<dbReference type="Pfam" id="PF02237">
    <property type="entry name" value="BPL_C"/>
    <property type="match status" value="1"/>
</dbReference>
<protein>
    <recommendedName>
        <fullName evidence="5">Bifunctional ligase/repressor BirA</fullName>
    </recommendedName>
    <alternativeName>
        <fullName evidence="5">Biotin--[acetyl-CoA-carboxylase] ligase</fullName>
        <ecNumber evidence="5">6.3.4.15</ecNumber>
    </alternativeName>
    <alternativeName>
        <fullName evidence="5">Biotin--protein ligase</fullName>
    </alternativeName>
    <alternativeName>
        <fullName evidence="5">Biotin-[acetyl-CoA carboxylase] synthetase</fullName>
    </alternativeName>
</protein>
<dbReference type="SUPFAM" id="SSF46785">
    <property type="entry name" value="Winged helix' DNA-binding domain"/>
    <property type="match status" value="1"/>
</dbReference>
<sequence length="326" mass="36347">MKTKILTILSNSDGYVSGQQLCEQLGVSRTAVWKVINRLKEEGYLIDSVSNKGYRLLSQPDVVTSEAILSKLQTNYMGRQVFSYDEVTSTNTVAKQLADEGKEEGTLIVSDKQIQGKGRRGRYWESPKGSGIFMTVILKPKMKPVYASMLTLVAALALNDAITDLTGLEAKIKWPNDVVVNKKKVAGILTELSAEVDYINYIVVGIGVNVSMKDFPEELKDKATSLLLESGKSIGRAQLIAKTMEYLECYYERFLKTHDLSELKETYSKVLINKDQVVRILTEDDSYTGVARGITDEGHLIVEKDNHDLVEVYSGEVSVRGLYSYT</sequence>
<dbReference type="GO" id="GO:0016740">
    <property type="term" value="F:transferase activity"/>
    <property type="evidence" value="ECO:0007669"/>
    <property type="project" value="UniProtKB-ARBA"/>
</dbReference>
<keyword evidence="5" id="KW-0678">Repressor</keyword>
<comment type="similarity">
    <text evidence="5">Belongs to the biotin--protein ligase family.</text>
</comment>
<dbReference type="EC" id="6.3.4.15" evidence="5"/>
<keyword evidence="4 5" id="KW-0092">Biotin</keyword>
<dbReference type="GO" id="GO:0003677">
    <property type="term" value="F:DNA binding"/>
    <property type="evidence" value="ECO:0007669"/>
    <property type="project" value="UniProtKB-UniRule"/>
</dbReference>
<evidence type="ECO:0000256" key="5">
    <source>
        <dbReference type="HAMAP-Rule" id="MF_00978"/>
    </source>
</evidence>
<dbReference type="PANTHER" id="PTHR12835">
    <property type="entry name" value="BIOTIN PROTEIN LIGASE"/>
    <property type="match status" value="1"/>
</dbReference>
<dbReference type="InterPro" id="IPR036388">
    <property type="entry name" value="WH-like_DNA-bd_sf"/>
</dbReference>
<dbReference type="EMBL" id="FRCP01000008">
    <property type="protein sequence ID" value="SHM27746.1"/>
    <property type="molecule type" value="Genomic_DNA"/>
</dbReference>
<keyword evidence="8" id="KW-1185">Reference proteome</keyword>
<keyword evidence="5" id="KW-0804">Transcription</keyword>
<feature type="DNA-binding region" description="H-T-H motif" evidence="5">
    <location>
        <begin position="18"/>
        <end position="37"/>
    </location>
</feature>
<name>A0A1M7HGW6_9FIRM</name>
<proteinExistence type="inferred from homology"/>
<dbReference type="InterPro" id="IPR036390">
    <property type="entry name" value="WH_DNA-bd_sf"/>
</dbReference>
<dbReference type="InterPro" id="IPR008988">
    <property type="entry name" value="Transcriptional_repressor_C"/>
</dbReference>
<evidence type="ECO:0000259" key="6">
    <source>
        <dbReference type="PROSITE" id="PS51733"/>
    </source>
</evidence>
<dbReference type="InterPro" id="IPR045864">
    <property type="entry name" value="aa-tRNA-synth_II/BPL/LPL"/>
</dbReference>
<feature type="binding site" evidence="5">
    <location>
        <begin position="89"/>
        <end position="91"/>
    </location>
    <ligand>
        <name>biotin</name>
        <dbReference type="ChEBI" id="CHEBI:57586"/>
    </ligand>
</feature>
<dbReference type="InterPro" id="IPR013196">
    <property type="entry name" value="HTH_11"/>
</dbReference>
<dbReference type="SUPFAM" id="SSF50037">
    <property type="entry name" value="C-terminal domain of transcriptional repressors"/>
    <property type="match status" value="1"/>
</dbReference>
<evidence type="ECO:0000256" key="1">
    <source>
        <dbReference type="ARBA" id="ARBA00022598"/>
    </source>
</evidence>
<evidence type="ECO:0000256" key="4">
    <source>
        <dbReference type="ARBA" id="ARBA00023267"/>
    </source>
</evidence>
<dbReference type="InterPro" id="IPR004408">
    <property type="entry name" value="Biotin_CoA_COase_ligase"/>
</dbReference>
<keyword evidence="2 5" id="KW-0547">Nucleotide-binding</keyword>
<gene>
    <name evidence="5" type="primary">birA</name>
    <name evidence="7" type="ORF">SAMN02746066_01364</name>
</gene>
<dbReference type="GO" id="GO:0005524">
    <property type="term" value="F:ATP binding"/>
    <property type="evidence" value="ECO:0007669"/>
    <property type="project" value="UniProtKB-UniRule"/>
</dbReference>
<dbReference type="InterPro" id="IPR004143">
    <property type="entry name" value="BPL_LPL_catalytic"/>
</dbReference>
<dbReference type="AlphaFoldDB" id="A0A1M7HGW6"/>
<evidence type="ECO:0000313" key="7">
    <source>
        <dbReference type="EMBL" id="SHM27746.1"/>
    </source>
</evidence>
<dbReference type="GO" id="GO:0005737">
    <property type="term" value="C:cytoplasm"/>
    <property type="evidence" value="ECO:0007669"/>
    <property type="project" value="TreeGrafter"/>
</dbReference>
<dbReference type="SUPFAM" id="SSF55681">
    <property type="entry name" value="Class II aaRS and biotin synthetases"/>
    <property type="match status" value="1"/>
</dbReference>
<dbReference type="PROSITE" id="PS51733">
    <property type="entry name" value="BPL_LPL_CATALYTIC"/>
    <property type="match status" value="1"/>
</dbReference>
<dbReference type="Pfam" id="PF08279">
    <property type="entry name" value="HTH_11"/>
    <property type="match status" value="1"/>
</dbReference>
<evidence type="ECO:0000256" key="2">
    <source>
        <dbReference type="ARBA" id="ARBA00022741"/>
    </source>
</evidence>
<dbReference type="NCBIfam" id="TIGR00121">
    <property type="entry name" value="birA_ligase"/>
    <property type="match status" value="1"/>
</dbReference>
<dbReference type="Pfam" id="PF03099">
    <property type="entry name" value="BPL_LplA_LipB"/>
    <property type="match status" value="1"/>
</dbReference>
<dbReference type="STRING" id="1120996.SAMN02746066_01364"/>
<comment type="catalytic activity">
    <reaction evidence="5">
        <text>biotin + L-lysyl-[protein] + ATP = N(6)-biotinyl-L-lysyl-[protein] + AMP + diphosphate + H(+)</text>
        <dbReference type="Rhea" id="RHEA:11756"/>
        <dbReference type="Rhea" id="RHEA-COMP:9752"/>
        <dbReference type="Rhea" id="RHEA-COMP:10505"/>
        <dbReference type="ChEBI" id="CHEBI:15378"/>
        <dbReference type="ChEBI" id="CHEBI:29969"/>
        <dbReference type="ChEBI" id="CHEBI:30616"/>
        <dbReference type="ChEBI" id="CHEBI:33019"/>
        <dbReference type="ChEBI" id="CHEBI:57586"/>
        <dbReference type="ChEBI" id="CHEBI:83144"/>
        <dbReference type="ChEBI" id="CHEBI:456215"/>
        <dbReference type="EC" id="6.3.4.15"/>
    </reaction>
</comment>
<reference evidence="7 8" key="1">
    <citation type="submission" date="2016-11" db="EMBL/GenBank/DDBJ databases">
        <authorList>
            <person name="Jaros S."/>
            <person name="Januszkiewicz K."/>
            <person name="Wedrychowicz H."/>
        </authorList>
    </citation>
    <scope>NUCLEOTIDE SEQUENCE [LARGE SCALE GENOMIC DNA]</scope>
    <source>
        <strain evidence="7 8">DSM 15930</strain>
    </source>
</reference>
<dbReference type="Gene3D" id="1.10.10.10">
    <property type="entry name" value="Winged helix-like DNA-binding domain superfamily/Winged helix DNA-binding domain"/>
    <property type="match status" value="1"/>
</dbReference>
<dbReference type="InterPro" id="IPR003142">
    <property type="entry name" value="BPL_C"/>
</dbReference>
<evidence type="ECO:0000313" key="8">
    <source>
        <dbReference type="Proteomes" id="UP000184038"/>
    </source>
</evidence>
<keyword evidence="3 5" id="KW-0067">ATP-binding</keyword>
<organism evidence="7 8">
    <name type="scientific">Anaerosporobacter mobilis DSM 15930</name>
    <dbReference type="NCBI Taxonomy" id="1120996"/>
    <lineage>
        <taxon>Bacteria</taxon>
        <taxon>Bacillati</taxon>
        <taxon>Bacillota</taxon>
        <taxon>Clostridia</taxon>
        <taxon>Lachnospirales</taxon>
        <taxon>Lachnospiraceae</taxon>
        <taxon>Anaerosporobacter</taxon>
    </lineage>
</organism>
<dbReference type="PANTHER" id="PTHR12835:SF5">
    <property type="entry name" value="BIOTIN--PROTEIN LIGASE"/>
    <property type="match status" value="1"/>
</dbReference>
<dbReference type="RefSeq" id="WP_073285098.1">
    <property type="nucleotide sequence ID" value="NZ_FRCP01000008.1"/>
</dbReference>
<dbReference type="GO" id="GO:0004077">
    <property type="term" value="F:biotin--[biotin carboxyl-carrier protein] ligase activity"/>
    <property type="evidence" value="ECO:0007669"/>
    <property type="project" value="UniProtKB-UniRule"/>
</dbReference>
<feature type="binding site" evidence="5">
    <location>
        <position position="184"/>
    </location>
    <ligand>
        <name>biotin</name>
        <dbReference type="ChEBI" id="CHEBI:57586"/>
    </ligand>
</feature>
<dbReference type="Gene3D" id="2.30.30.100">
    <property type="match status" value="1"/>
</dbReference>
<dbReference type="Gene3D" id="3.30.930.10">
    <property type="entry name" value="Bira Bifunctional Protein, Domain 2"/>
    <property type="match status" value="1"/>
</dbReference>